<dbReference type="EMBL" id="CH476623">
    <property type="protein sequence ID" value="EDN99548.1"/>
    <property type="molecule type" value="Genomic_DNA"/>
</dbReference>
<dbReference type="GO" id="GO:0006357">
    <property type="term" value="P:regulation of transcription by RNA polymerase II"/>
    <property type="evidence" value="ECO:0000318"/>
    <property type="project" value="GO_Central"/>
</dbReference>
<dbReference type="InterPro" id="IPR036236">
    <property type="entry name" value="Znf_C2H2_sf"/>
</dbReference>
<dbReference type="PROSITE" id="PS50157">
    <property type="entry name" value="ZINC_FINGER_C2H2_2"/>
    <property type="match status" value="2"/>
</dbReference>
<dbReference type="InterPro" id="IPR013087">
    <property type="entry name" value="Znf_C2H2_type"/>
</dbReference>
<keyword evidence="5" id="KW-1185">Reference proteome</keyword>
<evidence type="ECO:0000256" key="1">
    <source>
        <dbReference type="PROSITE-ProRule" id="PRU00042"/>
    </source>
</evidence>
<dbReference type="GeneID" id="5492752"/>
<keyword evidence="1" id="KW-0862">Zinc</keyword>
<evidence type="ECO:0000313" key="5">
    <source>
        <dbReference type="Proteomes" id="UP000001312"/>
    </source>
</evidence>
<keyword evidence="1" id="KW-0479">Metal-binding</keyword>
<evidence type="ECO:0000256" key="2">
    <source>
        <dbReference type="SAM" id="MobiDB-lite"/>
    </source>
</evidence>
<dbReference type="GO" id="GO:0008270">
    <property type="term" value="F:zinc ion binding"/>
    <property type="evidence" value="ECO:0007669"/>
    <property type="project" value="UniProtKB-KW"/>
</dbReference>
<dbReference type="SUPFAM" id="SSF57667">
    <property type="entry name" value="beta-beta-alpha zinc fingers"/>
    <property type="match status" value="1"/>
</dbReference>
<dbReference type="HOGENOM" id="CLU_336833_0_0_1"/>
<dbReference type="GO" id="GO:0000977">
    <property type="term" value="F:RNA polymerase II transcription regulatory region sequence-specific DNA binding"/>
    <property type="evidence" value="ECO:0000318"/>
    <property type="project" value="GO_Central"/>
</dbReference>
<protein>
    <recommendedName>
        <fullName evidence="3">C2H2-type domain-containing protein</fullName>
    </recommendedName>
</protein>
<sequence>MATFRWQMKDDIALLAWIDFCKQEKVEPSEGILNFMVLFHGVPSRDAVKEHLRVLWKRYNDQSDDSDQAMKLVGVLSKGSAYMTKLPGGMHEGIRILVDQHTSNATSLLITKVMKDIQTQKTATGQSKAHPLEEEGKRGVKRGKQVEKADQSPPPSKKARSSTAESSTKAIEEIAANRVEKSRSSVGKPATTSTKTKDGAARSNGKETIRTKPDAFSTDLGNQNTNENIWLKHLRALENKYNREIAQMQELWQAEAEKLSMREAEAQMTIRDLRAELKHLDEARKARQDEGRKTQEEDANVSRETRQFEDLEEICRLAKENREMHKFATFADMNSSGSLHLGHDTADDAMDQIQFGLSSISYHCSTTGLLFPRVFAISGDLRNLTLSAFSSDIETTIGRNDVQTILKKFDAHTCIRVLVLAALRDWVFMSRFPNLASSNPHILSSYRHIISSLDGKDKLYRLDMAAHRTIVEGKRFKEKSIHRRAMDLADRFSNAVAPLFAATLDSVGDGLFHTWGEHTEFCKDRRAHLQEIFQAALTLKADSVVTKYRYEFALYLVGITFVGDTSDLKESEKPKNGDNWILASFHVYDPIIVGNTNETTLVQTENFVKASGKIAEAKYRSCTECGECGRRFSRASALRKHQKAEHSEYRASRIGEQIIEQAHTQPQVSATVDRESGRYHEEILAPVARNFSPTHQRTDHNPGNQLVEVQQASSAIAPQDRPAKFCRNELEQRIVESETVHAEARCELCGKLFSNRDSLRHHNKNSRVTVKSVLYGKRRYKKTPRNEAEDSDADDILSPSEITKTARAQRRRYTRSSDRAEARMTNSQESPVRRGARRSKTPVIEE</sequence>
<dbReference type="SMART" id="SM00355">
    <property type="entry name" value="ZnF_C2H2"/>
    <property type="match status" value="2"/>
</dbReference>
<dbReference type="Proteomes" id="UP000001312">
    <property type="component" value="Unassembled WGS sequence"/>
</dbReference>
<gene>
    <name evidence="4" type="ORF">SS1G_02402</name>
</gene>
<name>A7EAS0_SCLS1</name>
<keyword evidence="1" id="KW-0863">Zinc-finger</keyword>
<dbReference type="AlphaFoldDB" id="A7EAS0"/>
<feature type="domain" description="C2H2-type" evidence="3">
    <location>
        <begin position="623"/>
        <end position="651"/>
    </location>
</feature>
<accession>A7EAS0</accession>
<dbReference type="PROSITE" id="PS00028">
    <property type="entry name" value="ZINC_FINGER_C2H2_1"/>
    <property type="match status" value="1"/>
</dbReference>
<feature type="compositionally biased region" description="Basic and acidic residues" evidence="2">
    <location>
        <begin position="195"/>
        <end position="213"/>
    </location>
</feature>
<feature type="domain" description="C2H2-type" evidence="3">
    <location>
        <begin position="744"/>
        <end position="772"/>
    </location>
</feature>
<feature type="region of interest" description="Disordered" evidence="2">
    <location>
        <begin position="284"/>
        <end position="305"/>
    </location>
</feature>
<proteinExistence type="predicted"/>
<feature type="region of interest" description="Disordered" evidence="2">
    <location>
        <begin position="779"/>
        <end position="846"/>
    </location>
</feature>
<dbReference type="KEGG" id="ssl:SS1G_02402"/>
<dbReference type="RefSeq" id="XP_001596186.1">
    <property type="nucleotide sequence ID" value="XM_001596136.1"/>
</dbReference>
<dbReference type="InParanoid" id="A7EAS0"/>
<dbReference type="Pfam" id="PF00096">
    <property type="entry name" value="zf-C2H2"/>
    <property type="match status" value="1"/>
</dbReference>
<dbReference type="GO" id="GO:0000981">
    <property type="term" value="F:DNA-binding transcription factor activity, RNA polymerase II-specific"/>
    <property type="evidence" value="ECO:0000318"/>
    <property type="project" value="GO_Central"/>
</dbReference>
<feature type="compositionally biased region" description="Basic and acidic residues" evidence="2">
    <location>
        <begin position="130"/>
        <end position="150"/>
    </location>
</feature>
<dbReference type="GO" id="GO:0005634">
    <property type="term" value="C:nucleus"/>
    <property type="evidence" value="ECO:0000318"/>
    <property type="project" value="GO_Central"/>
</dbReference>
<evidence type="ECO:0000313" key="4">
    <source>
        <dbReference type="EMBL" id="EDN99548.1"/>
    </source>
</evidence>
<dbReference type="OMA" id="PTETICY"/>
<reference evidence="5" key="1">
    <citation type="journal article" date="2011" name="PLoS Genet.">
        <title>Genomic analysis of the necrotrophic fungal pathogens Sclerotinia sclerotiorum and Botrytis cinerea.</title>
        <authorList>
            <person name="Amselem J."/>
            <person name="Cuomo C.A."/>
            <person name="van Kan J.A."/>
            <person name="Viaud M."/>
            <person name="Benito E.P."/>
            <person name="Couloux A."/>
            <person name="Coutinho P.M."/>
            <person name="de Vries R.P."/>
            <person name="Dyer P.S."/>
            <person name="Fillinger S."/>
            <person name="Fournier E."/>
            <person name="Gout L."/>
            <person name="Hahn M."/>
            <person name="Kohn L."/>
            <person name="Lapalu N."/>
            <person name="Plummer K.M."/>
            <person name="Pradier J.M."/>
            <person name="Quevillon E."/>
            <person name="Sharon A."/>
            <person name="Simon A."/>
            <person name="ten Have A."/>
            <person name="Tudzynski B."/>
            <person name="Tudzynski P."/>
            <person name="Wincker P."/>
            <person name="Andrew M."/>
            <person name="Anthouard V."/>
            <person name="Beever R.E."/>
            <person name="Beffa R."/>
            <person name="Benoit I."/>
            <person name="Bouzid O."/>
            <person name="Brault B."/>
            <person name="Chen Z."/>
            <person name="Choquer M."/>
            <person name="Collemare J."/>
            <person name="Cotton P."/>
            <person name="Danchin E.G."/>
            <person name="Da Silva C."/>
            <person name="Gautier A."/>
            <person name="Giraud C."/>
            <person name="Giraud T."/>
            <person name="Gonzalez C."/>
            <person name="Grossetete S."/>
            <person name="Guldener U."/>
            <person name="Henrissat B."/>
            <person name="Howlett B.J."/>
            <person name="Kodira C."/>
            <person name="Kretschmer M."/>
            <person name="Lappartient A."/>
            <person name="Leroch M."/>
            <person name="Levis C."/>
            <person name="Mauceli E."/>
            <person name="Neuveglise C."/>
            <person name="Oeser B."/>
            <person name="Pearson M."/>
            <person name="Poulain J."/>
            <person name="Poussereau N."/>
            <person name="Quesneville H."/>
            <person name="Rascle C."/>
            <person name="Schumacher J."/>
            <person name="Segurens B."/>
            <person name="Sexton A."/>
            <person name="Silva E."/>
            <person name="Sirven C."/>
            <person name="Soanes D.M."/>
            <person name="Talbot N.J."/>
            <person name="Templeton M."/>
            <person name="Yandava C."/>
            <person name="Yarden O."/>
            <person name="Zeng Q."/>
            <person name="Rollins J.A."/>
            <person name="Lebrun M.H."/>
            <person name="Dickman M."/>
        </authorList>
    </citation>
    <scope>NUCLEOTIDE SEQUENCE [LARGE SCALE GENOMIC DNA]</scope>
    <source>
        <strain evidence="5">ATCC 18683 / 1980 / Ss-1</strain>
    </source>
</reference>
<organism evidence="4 5">
    <name type="scientific">Sclerotinia sclerotiorum (strain ATCC 18683 / 1980 / Ss-1)</name>
    <name type="common">White mold</name>
    <name type="synonym">Whetzelinia sclerotiorum</name>
    <dbReference type="NCBI Taxonomy" id="665079"/>
    <lineage>
        <taxon>Eukaryota</taxon>
        <taxon>Fungi</taxon>
        <taxon>Dikarya</taxon>
        <taxon>Ascomycota</taxon>
        <taxon>Pezizomycotina</taxon>
        <taxon>Leotiomycetes</taxon>
        <taxon>Helotiales</taxon>
        <taxon>Sclerotiniaceae</taxon>
        <taxon>Sclerotinia</taxon>
    </lineage>
</organism>
<evidence type="ECO:0000259" key="3">
    <source>
        <dbReference type="PROSITE" id="PS50157"/>
    </source>
</evidence>
<feature type="region of interest" description="Disordered" evidence="2">
    <location>
        <begin position="121"/>
        <end position="223"/>
    </location>
</feature>